<evidence type="ECO:0000256" key="2">
    <source>
        <dbReference type="ARBA" id="ARBA00022612"/>
    </source>
</evidence>
<keyword evidence="2" id="KW-1188">Viral release from host cell</keyword>
<dbReference type="Pfam" id="PF14223">
    <property type="entry name" value="Retrotran_gag_2"/>
    <property type="match status" value="1"/>
</dbReference>
<evidence type="ECO:0000256" key="13">
    <source>
        <dbReference type="ARBA" id="ARBA00022918"/>
    </source>
</evidence>
<evidence type="ECO:0000256" key="7">
    <source>
        <dbReference type="ARBA" id="ARBA00022741"/>
    </source>
</evidence>
<reference evidence="19 20" key="1">
    <citation type="submission" date="2017-11" db="EMBL/GenBank/DDBJ databases">
        <title>De novo assembly and phasing of dikaryotic genomes from two isolates of Puccinia coronata f. sp. avenae, the causal agent of oat crown rust.</title>
        <authorList>
            <person name="Miller M.E."/>
            <person name="Zhang Y."/>
            <person name="Omidvar V."/>
            <person name="Sperschneider J."/>
            <person name="Schwessinger B."/>
            <person name="Raley C."/>
            <person name="Palmer J.M."/>
            <person name="Garnica D."/>
            <person name="Upadhyaya N."/>
            <person name="Rathjen J."/>
            <person name="Taylor J.M."/>
            <person name="Park R.F."/>
            <person name="Dodds P.N."/>
            <person name="Hirsch C.D."/>
            <person name="Kianian S.F."/>
            <person name="Figueroa M."/>
        </authorList>
    </citation>
    <scope>NUCLEOTIDE SEQUENCE [LARGE SCALE GENOMIC DNA]</scope>
    <source>
        <strain evidence="19">12SD80</strain>
    </source>
</reference>
<evidence type="ECO:0000256" key="14">
    <source>
        <dbReference type="ARBA" id="ARBA00022932"/>
    </source>
</evidence>
<evidence type="ECO:0000256" key="4">
    <source>
        <dbReference type="ARBA" id="ARBA00022695"/>
    </source>
</evidence>
<keyword evidence="4" id="KW-0548">Nucleotidyltransferase</keyword>
<keyword evidence="14" id="KW-0808">Transferase</keyword>
<dbReference type="Pfam" id="PF22936">
    <property type="entry name" value="Pol_BBD"/>
    <property type="match status" value="1"/>
</dbReference>
<evidence type="ECO:0000256" key="11">
    <source>
        <dbReference type="ARBA" id="ARBA00022842"/>
    </source>
</evidence>
<dbReference type="GO" id="GO:0004519">
    <property type="term" value="F:endonuclease activity"/>
    <property type="evidence" value="ECO:0007669"/>
    <property type="project" value="UniProtKB-KW"/>
</dbReference>
<evidence type="ECO:0000256" key="1">
    <source>
        <dbReference type="ARBA" id="ARBA00002180"/>
    </source>
</evidence>
<dbReference type="EMBL" id="PGCI01000203">
    <property type="protein sequence ID" value="PLW34183.1"/>
    <property type="molecule type" value="Genomic_DNA"/>
</dbReference>
<keyword evidence="8" id="KW-0255">Endonuclease</keyword>
<keyword evidence="11" id="KW-0460">Magnesium</keyword>
<dbReference type="GO" id="GO:0008233">
    <property type="term" value="F:peptidase activity"/>
    <property type="evidence" value="ECO:0007669"/>
    <property type="project" value="UniProtKB-KW"/>
</dbReference>
<evidence type="ECO:0000256" key="8">
    <source>
        <dbReference type="ARBA" id="ARBA00022759"/>
    </source>
</evidence>
<dbReference type="GO" id="GO:0003964">
    <property type="term" value="F:RNA-directed DNA polymerase activity"/>
    <property type="evidence" value="ECO:0007669"/>
    <property type="project" value="UniProtKB-KW"/>
</dbReference>
<keyword evidence="14" id="KW-0239">DNA-directed DNA polymerase</keyword>
<comment type="caution">
    <text evidence="19">The sequence shown here is derived from an EMBL/GenBank/DDBJ whole genome shotgun (WGS) entry which is preliminary data.</text>
</comment>
<dbReference type="Proteomes" id="UP000235392">
    <property type="component" value="Unassembled WGS sequence"/>
</dbReference>
<dbReference type="SUPFAM" id="SSF53098">
    <property type="entry name" value="Ribonuclease H-like"/>
    <property type="match status" value="1"/>
</dbReference>
<dbReference type="PANTHER" id="PTHR42648">
    <property type="entry name" value="TRANSPOSASE, PUTATIVE-RELATED"/>
    <property type="match status" value="1"/>
</dbReference>
<gene>
    <name evidence="19" type="ORF">PCASD_13302</name>
</gene>
<dbReference type="InterPro" id="IPR039537">
    <property type="entry name" value="Retrotran_Ty1/copia-like"/>
</dbReference>
<keyword evidence="9" id="KW-0378">Hydrolase</keyword>
<keyword evidence="16" id="KW-0233">DNA recombination</keyword>
<evidence type="ECO:0000256" key="10">
    <source>
        <dbReference type="ARBA" id="ARBA00022840"/>
    </source>
</evidence>
<keyword evidence="7" id="KW-0547">Nucleotide-binding</keyword>
<accession>A0A2N5U8X0</accession>
<keyword evidence="10" id="KW-0067">ATP-binding</keyword>
<evidence type="ECO:0000256" key="3">
    <source>
        <dbReference type="ARBA" id="ARBA00022670"/>
    </source>
</evidence>
<feature type="region of interest" description="Disordered" evidence="17">
    <location>
        <begin position="183"/>
        <end position="231"/>
    </location>
</feature>
<dbReference type="InterPro" id="IPR036397">
    <property type="entry name" value="RNaseH_sf"/>
</dbReference>
<dbReference type="AlphaFoldDB" id="A0A2N5U8X0"/>
<dbReference type="InterPro" id="IPR054722">
    <property type="entry name" value="PolX-like_BBD"/>
</dbReference>
<feature type="domain" description="Retrovirus-related Pol polyprotein from transposon TNT 1-94-like beta-barrel" evidence="18">
    <location>
        <begin position="249"/>
        <end position="323"/>
    </location>
</feature>
<dbReference type="GO" id="GO:0005524">
    <property type="term" value="F:ATP binding"/>
    <property type="evidence" value="ECO:0007669"/>
    <property type="project" value="UniProtKB-KW"/>
</dbReference>
<keyword evidence="12" id="KW-0229">DNA integration</keyword>
<evidence type="ECO:0000313" key="20">
    <source>
        <dbReference type="Proteomes" id="UP000235392"/>
    </source>
</evidence>
<comment type="function">
    <text evidence="1">The aspartyl protease (PR) mediates the proteolytic cleavages of the Gag and Gag-Pol polyproteins after assembly of the VLP.</text>
</comment>
<keyword evidence="6" id="KW-0479">Metal-binding</keyword>
<name>A0A2N5U8X0_9BASI</name>
<dbReference type="GO" id="GO:0046872">
    <property type="term" value="F:metal ion binding"/>
    <property type="evidence" value="ECO:0007669"/>
    <property type="project" value="UniProtKB-KW"/>
</dbReference>
<evidence type="ECO:0000256" key="9">
    <source>
        <dbReference type="ARBA" id="ARBA00022801"/>
    </source>
</evidence>
<protein>
    <recommendedName>
        <fullName evidence="18">Retrovirus-related Pol polyprotein from transposon TNT 1-94-like beta-barrel domain-containing protein</fullName>
    </recommendedName>
</protein>
<evidence type="ECO:0000256" key="12">
    <source>
        <dbReference type="ARBA" id="ARBA00022908"/>
    </source>
</evidence>
<evidence type="ECO:0000256" key="16">
    <source>
        <dbReference type="ARBA" id="ARBA00023172"/>
    </source>
</evidence>
<keyword evidence="3" id="KW-0645">Protease</keyword>
<sequence length="499" mass="55859">MYTVAPIARLTRAHALWACRYQGHKGLLKYILEPPVALAGAAHDAVAKKNAETVDILMKFMSKTAFESVITPNDKDNPHAIWNQIISCYASTSSNNKGRVWLKFMRYEYRGNLSEFINNMHKMLIEIALVKLGVPDNILCFSILSKLSEDLWNVVDNIIMNEVIIKSPNATLTKLQELVHLEESRKKKTQPATSTAKAKEQSDAAAALMHESKRGKRCNKKDRPICKNGKHNPLITTHSVNSFKSKPIVLDTGATHHLINNPNVFQPTSNTSMKIATGGHSNFLSATATLTNHVGQKIVLNNVLLVLTLNRSLISIPCLFEKQFLIKKFKNDEVEIEVDGGYQLLGSVKNNLLELHSSHFDEMNLDSACYQSSPESPNWHVRLGHPNPKYLKHLKLEDQAIECPICKECKSKALPFSSKFKAVTEVLKAVHMDLVGPFPVQSTAGSLYFLTLIDQHSGFKNVKFLRQKSETFNQFVEFKNQAEKQTKKLLCILVSDGGG</sequence>
<dbReference type="GO" id="GO:0006310">
    <property type="term" value="P:DNA recombination"/>
    <property type="evidence" value="ECO:0007669"/>
    <property type="project" value="UniProtKB-KW"/>
</dbReference>
<dbReference type="GO" id="GO:0006508">
    <property type="term" value="P:proteolysis"/>
    <property type="evidence" value="ECO:0007669"/>
    <property type="project" value="UniProtKB-KW"/>
</dbReference>
<keyword evidence="15" id="KW-0917">Virion maturation</keyword>
<dbReference type="Gene3D" id="3.30.420.10">
    <property type="entry name" value="Ribonuclease H-like superfamily/Ribonuclease H"/>
    <property type="match status" value="1"/>
</dbReference>
<dbReference type="InterPro" id="IPR012337">
    <property type="entry name" value="RNaseH-like_sf"/>
</dbReference>
<organism evidence="19 20">
    <name type="scientific">Puccinia coronata f. sp. avenae</name>
    <dbReference type="NCBI Taxonomy" id="200324"/>
    <lineage>
        <taxon>Eukaryota</taxon>
        <taxon>Fungi</taxon>
        <taxon>Dikarya</taxon>
        <taxon>Basidiomycota</taxon>
        <taxon>Pucciniomycotina</taxon>
        <taxon>Pucciniomycetes</taxon>
        <taxon>Pucciniales</taxon>
        <taxon>Pucciniaceae</taxon>
        <taxon>Puccinia</taxon>
    </lineage>
</organism>
<keyword evidence="5" id="KW-0540">Nuclease</keyword>
<evidence type="ECO:0000256" key="15">
    <source>
        <dbReference type="ARBA" id="ARBA00023113"/>
    </source>
</evidence>
<evidence type="ECO:0000313" key="19">
    <source>
        <dbReference type="EMBL" id="PLW34183.1"/>
    </source>
</evidence>
<dbReference type="GO" id="GO:0015074">
    <property type="term" value="P:DNA integration"/>
    <property type="evidence" value="ECO:0007669"/>
    <property type="project" value="UniProtKB-KW"/>
</dbReference>
<evidence type="ECO:0000256" key="6">
    <source>
        <dbReference type="ARBA" id="ARBA00022723"/>
    </source>
</evidence>
<keyword evidence="13" id="KW-0695">RNA-directed DNA polymerase</keyword>
<evidence type="ECO:0000259" key="18">
    <source>
        <dbReference type="Pfam" id="PF22936"/>
    </source>
</evidence>
<dbReference type="PANTHER" id="PTHR42648:SF11">
    <property type="entry name" value="TRANSPOSON TY4-P GAG-POL POLYPROTEIN"/>
    <property type="match status" value="1"/>
</dbReference>
<dbReference type="GO" id="GO:0003887">
    <property type="term" value="F:DNA-directed DNA polymerase activity"/>
    <property type="evidence" value="ECO:0007669"/>
    <property type="project" value="UniProtKB-KW"/>
</dbReference>
<evidence type="ECO:0000256" key="5">
    <source>
        <dbReference type="ARBA" id="ARBA00022722"/>
    </source>
</evidence>
<proteinExistence type="predicted"/>
<dbReference type="GO" id="GO:0003676">
    <property type="term" value="F:nucleic acid binding"/>
    <property type="evidence" value="ECO:0007669"/>
    <property type="project" value="InterPro"/>
</dbReference>
<evidence type="ECO:0000256" key="17">
    <source>
        <dbReference type="SAM" id="MobiDB-lite"/>
    </source>
</evidence>